<dbReference type="GO" id="GO:0016787">
    <property type="term" value="F:hydrolase activity"/>
    <property type="evidence" value="ECO:0007669"/>
    <property type="project" value="UniProtKB-KW"/>
</dbReference>
<accession>A0A0S1SK68</accession>
<reference evidence="2 3" key="2">
    <citation type="journal article" date="2016" name="PeerJ">
        <title>Analysis of five complete genome sequences for members of the class Peribacteria in the recently recognized Peregrinibacteria bacterial phylum.</title>
        <authorList>
            <person name="Anantharaman K."/>
            <person name="Brown C.T."/>
            <person name="Burstein D."/>
            <person name="Castelle C.J."/>
            <person name="Probst A.J."/>
            <person name="Thomas B.C."/>
            <person name="Williams K.H."/>
            <person name="Banfield J.F."/>
        </authorList>
    </citation>
    <scope>NUCLEOTIDE SEQUENCE [LARGE SCALE GENOMIC DNA]</scope>
    <source>
        <strain evidence="2">RIFOXYD1_FULL_PER-ii_59_16</strain>
    </source>
</reference>
<dbReference type="EMBL" id="CP013065">
    <property type="protein sequence ID" value="ALM13223.1"/>
    <property type="molecule type" value="Genomic_DNA"/>
</dbReference>
<evidence type="ECO:0000256" key="1">
    <source>
        <dbReference type="ARBA" id="ARBA00022801"/>
    </source>
</evidence>
<dbReference type="Gene3D" id="2.40.260.10">
    <property type="entry name" value="Sortase"/>
    <property type="match status" value="1"/>
</dbReference>
<dbReference type="Pfam" id="PF04203">
    <property type="entry name" value="Sortase"/>
    <property type="match status" value="1"/>
</dbReference>
<dbReference type="NCBIfam" id="TIGR01076">
    <property type="entry name" value="sortase_fam"/>
    <property type="match status" value="1"/>
</dbReference>
<keyword evidence="1" id="KW-0378">Hydrolase</keyword>
<accession>A0A0S1SWL5</accession>
<gene>
    <name evidence="2" type="ORF">PeribacterD1_0537</name>
</gene>
<evidence type="ECO:0000313" key="2">
    <source>
        <dbReference type="EMBL" id="ALM13223.1"/>
    </source>
</evidence>
<accession>A0A0S1SNR9</accession>
<accession>A0A0S1SGT8</accession>
<reference evidence="3" key="1">
    <citation type="submission" date="2015-10" db="EMBL/GenBank/DDBJ databases">
        <title>Analysis of five complete genome sequences for members of the class Peribacteria in the recently recognized Peregrinibacteria bacterial phylum.</title>
        <authorList>
            <person name="Anantharaman K."/>
            <person name="Brown C.T."/>
            <person name="Burstein D."/>
            <person name="Castelle C.J."/>
            <person name="Probst A.J."/>
            <person name="Thomas B.C."/>
            <person name="Williams K.H."/>
            <person name="Banfield J.F."/>
        </authorList>
    </citation>
    <scope>NUCLEOTIDE SEQUENCE [LARGE SCALE GENOMIC DNA]</scope>
</reference>
<dbReference type="KEGG" id="prf:PeribacterA2_0537"/>
<evidence type="ECO:0000313" key="3">
    <source>
        <dbReference type="Proteomes" id="UP000069135"/>
    </source>
</evidence>
<dbReference type="STRING" id="1735162.PeribacterB2_0536"/>
<dbReference type="InterPro" id="IPR005754">
    <property type="entry name" value="Sortase"/>
</dbReference>
<name>A0A0S1SSF1_9BACT</name>
<accession>A0A0S1SSF1</accession>
<dbReference type="SUPFAM" id="SSF63817">
    <property type="entry name" value="Sortase"/>
    <property type="match status" value="1"/>
</dbReference>
<dbReference type="InterPro" id="IPR023365">
    <property type="entry name" value="Sortase_dom-sf"/>
</dbReference>
<sequence length="264" mass="29095">MKQQQKRLYAFTFAAFALVAALLLWSMLLKNLTAQVTVEKAETPEASAVSSSPVGVEPLVPVGSALPEPPTIPAAAQEQRHAPLMPSLHFAASSTSSMDQRREELLQWEIQEAYSLSIPSLSIRSPVFLPSRRYWDAREWDALERQMQVGLLYGLVAYPHSVRPGTKGTMVIAGHSSPPTDRARQSRYGQIFAALPTLHIGGQIILRTATDTVTYVVTETKVVPSGDTSILLSERDDESLLTLITCYPIGSTKERFVVMAKRME</sequence>
<proteinExistence type="predicted"/>
<dbReference type="Proteomes" id="UP000069135">
    <property type="component" value="Chromosome"/>
</dbReference>
<organism evidence="2 3">
    <name type="scientific">Candidatus Peribacter riflensis</name>
    <dbReference type="NCBI Taxonomy" id="1735162"/>
    <lineage>
        <taxon>Bacteria</taxon>
        <taxon>Candidatus Peregrinibacteriota</taxon>
        <taxon>Candidatus Peribacteria</taxon>
        <taxon>Candidatus Peribacterales</taxon>
        <taxon>Candidatus Peribacteraceae</taxon>
        <taxon>Candidatus Peribacter</taxon>
    </lineage>
</organism>
<dbReference type="AlphaFoldDB" id="A0A0S1SSF1"/>
<protein>
    <recommendedName>
        <fullName evidence="4">Sortase</fullName>
    </recommendedName>
</protein>
<evidence type="ECO:0008006" key="4">
    <source>
        <dbReference type="Google" id="ProtNLM"/>
    </source>
</evidence>